<evidence type="ECO:0000313" key="3">
    <source>
        <dbReference type="Proteomes" id="UP000052268"/>
    </source>
</evidence>
<gene>
    <name evidence="2" type="ORF">V474_14710</name>
</gene>
<dbReference type="Pfam" id="PF12318">
    <property type="entry name" value="FAD-SLDH"/>
    <property type="match status" value="1"/>
</dbReference>
<feature type="compositionally biased region" description="Polar residues" evidence="1">
    <location>
        <begin position="192"/>
        <end position="201"/>
    </location>
</feature>
<organism evidence="2 3">
    <name type="scientific">Novosphingobium barchaimii LL02</name>
    <dbReference type="NCBI Taxonomy" id="1114963"/>
    <lineage>
        <taxon>Bacteria</taxon>
        <taxon>Pseudomonadati</taxon>
        <taxon>Pseudomonadota</taxon>
        <taxon>Alphaproteobacteria</taxon>
        <taxon>Sphingomonadales</taxon>
        <taxon>Sphingomonadaceae</taxon>
        <taxon>Novosphingobium</taxon>
    </lineage>
</organism>
<sequence length="201" mass="20503">MDQASDLAFEGTGDIASGMTRRAFAIGTAVSLMLAACHGTAPSQIDGAEGVVAVPEDPVFLALSQAITGHPDLDPVIAARTAQAFRQLFPDIAATFAALAALARQHPNPTALLDATTPAQHEAALAIVAAWYTGTVGTGVSAQAIAYADALMNRPVADALFPPTYQLGGPAWWTASPPSVEISGTAARPNGARQTAGKSQK</sequence>
<dbReference type="Proteomes" id="UP000052268">
    <property type="component" value="Unassembled WGS sequence"/>
</dbReference>
<keyword evidence="3" id="KW-1185">Reference proteome</keyword>
<dbReference type="InterPro" id="IPR024651">
    <property type="entry name" value="FAD-SLDH_ssu"/>
</dbReference>
<evidence type="ECO:0000313" key="2">
    <source>
        <dbReference type="EMBL" id="KMS56208.1"/>
    </source>
</evidence>
<comment type="caution">
    <text evidence="2">The sequence shown here is derived from an EMBL/GenBank/DDBJ whole genome shotgun (WGS) entry which is preliminary data.</text>
</comment>
<dbReference type="PATRIC" id="fig|1114963.3.peg.1765"/>
<accession>A0A0J7XY60</accession>
<name>A0A0J7XY60_9SPHN</name>
<evidence type="ECO:0000256" key="1">
    <source>
        <dbReference type="SAM" id="MobiDB-lite"/>
    </source>
</evidence>
<dbReference type="AlphaFoldDB" id="A0A0J7XY60"/>
<dbReference type="RefSeq" id="WP_201786012.1">
    <property type="nucleotide sequence ID" value="NZ_KQ130453.1"/>
</dbReference>
<proteinExistence type="predicted"/>
<protein>
    <submittedName>
        <fullName evidence="2">Dehydrogenase</fullName>
    </submittedName>
</protein>
<dbReference type="EMBL" id="JACU01000004">
    <property type="protein sequence ID" value="KMS56208.1"/>
    <property type="molecule type" value="Genomic_DNA"/>
</dbReference>
<feature type="region of interest" description="Disordered" evidence="1">
    <location>
        <begin position="178"/>
        <end position="201"/>
    </location>
</feature>
<reference evidence="2 3" key="1">
    <citation type="journal article" date="2015" name="G3 (Bethesda)">
        <title>Insights into Ongoing Evolution of the Hexachlorocyclohexane Catabolic Pathway from Comparative Genomics of Ten Sphingomonadaceae Strains.</title>
        <authorList>
            <person name="Pearce S.L."/>
            <person name="Oakeshott J.G."/>
            <person name="Pandey G."/>
        </authorList>
    </citation>
    <scope>NUCLEOTIDE SEQUENCE [LARGE SCALE GENOMIC DNA]</scope>
    <source>
        <strain evidence="2 3">LL02</strain>
    </source>
</reference>